<protein>
    <recommendedName>
        <fullName evidence="1">Endonuclease GajA/Old nuclease/RecF-like AAA domain-containing protein</fullName>
    </recommendedName>
</protein>
<dbReference type="InterPro" id="IPR041685">
    <property type="entry name" value="AAA_GajA/Old/RecF-like"/>
</dbReference>
<organism evidence="2">
    <name type="scientific">marine metagenome</name>
    <dbReference type="NCBI Taxonomy" id="408172"/>
    <lineage>
        <taxon>unclassified sequences</taxon>
        <taxon>metagenomes</taxon>
        <taxon>ecological metagenomes</taxon>
    </lineage>
</organism>
<dbReference type="EMBL" id="UINC01087278">
    <property type="protein sequence ID" value="SVC36515.1"/>
    <property type="molecule type" value="Genomic_DNA"/>
</dbReference>
<dbReference type="PANTHER" id="PTHR43581:SF3">
    <property type="entry name" value="AAA+ ATPASE DOMAIN-CONTAINING PROTEIN"/>
    <property type="match status" value="1"/>
</dbReference>
<accession>A0A382LL55</accession>
<dbReference type="SUPFAM" id="SSF52540">
    <property type="entry name" value="P-loop containing nucleoside triphosphate hydrolases"/>
    <property type="match status" value="1"/>
</dbReference>
<feature type="domain" description="Endonuclease GajA/Old nuclease/RecF-like AAA" evidence="1">
    <location>
        <begin position="196"/>
        <end position="304"/>
    </location>
</feature>
<evidence type="ECO:0000259" key="1">
    <source>
        <dbReference type="Pfam" id="PF13175"/>
    </source>
</evidence>
<proteinExistence type="predicted"/>
<sequence length="399" mass="45421">IQEIENEFGQQALRSSILTASKNYKNQLMWAFEFDEREALLSLTSRSTDLPGEVRSAAQEVQSVTELRQVLKTRADTSPEITEFLLNLPDPFQATIKEYVVEKFLNRFIPKFVYFDDYSSMRGRVSIQDMMERIESGDELDDADRSFMSLLTVAGIELVDLSDQTSFEFVTAQLEAAAINISSEVFRFWNQSDQLRVQFSLGAANPDDPAPLNRGSILHFRIWNDRHQVSVGFDQRSKGFVWFFSFISYFAHLRMEEEANLILLLDEPGLNLHAMAQADFLKFIEQRLATKSQVIYTTHSPFMIDSNNLQRVRMVQDLVDRGTIITRDTVSNDADTVYPLLVRLSYETAQTLFLAPHCLMVNSSADLVYIQVLGELAAAQGKTRLDPRWVVIPVGGANN</sequence>
<dbReference type="Pfam" id="PF13175">
    <property type="entry name" value="AAA_15"/>
    <property type="match status" value="1"/>
</dbReference>
<dbReference type="PANTHER" id="PTHR43581">
    <property type="entry name" value="ATP/GTP PHOSPHATASE"/>
    <property type="match status" value="1"/>
</dbReference>
<feature type="non-terminal residue" evidence="2">
    <location>
        <position position="399"/>
    </location>
</feature>
<reference evidence="2" key="1">
    <citation type="submission" date="2018-05" db="EMBL/GenBank/DDBJ databases">
        <authorList>
            <person name="Lanie J.A."/>
            <person name="Ng W.-L."/>
            <person name="Kazmierczak K.M."/>
            <person name="Andrzejewski T.M."/>
            <person name="Davidsen T.M."/>
            <person name="Wayne K.J."/>
            <person name="Tettelin H."/>
            <person name="Glass J.I."/>
            <person name="Rusch D."/>
            <person name="Podicherti R."/>
            <person name="Tsui H.-C.T."/>
            <person name="Winkler M.E."/>
        </authorList>
    </citation>
    <scope>NUCLEOTIDE SEQUENCE</scope>
</reference>
<dbReference type="InterPro" id="IPR027417">
    <property type="entry name" value="P-loop_NTPase"/>
</dbReference>
<feature type="non-terminal residue" evidence="2">
    <location>
        <position position="1"/>
    </location>
</feature>
<dbReference type="InterPro" id="IPR051396">
    <property type="entry name" value="Bact_Antivir_Def_Nuclease"/>
</dbReference>
<dbReference type="AlphaFoldDB" id="A0A382LL55"/>
<dbReference type="CDD" id="cd00267">
    <property type="entry name" value="ABC_ATPase"/>
    <property type="match status" value="1"/>
</dbReference>
<name>A0A382LL55_9ZZZZ</name>
<evidence type="ECO:0000313" key="2">
    <source>
        <dbReference type="EMBL" id="SVC36515.1"/>
    </source>
</evidence>
<gene>
    <name evidence="2" type="ORF">METZ01_LOCUS289369</name>
</gene>
<dbReference type="Gene3D" id="3.40.50.300">
    <property type="entry name" value="P-loop containing nucleotide triphosphate hydrolases"/>
    <property type="match status" value="1"/>
</dbReference>